<organism evidence="1">
    <name type="scientific">Cladocopium goreaui</name>
    <dbReference type="NCBI Taxonomy" id="2562237"/>
    <lineage>
        <taxon>Eukaryota</taxon>
        <taxon>Sar</taxon>
        <taxon>Alveolata</taxon>
        <taxon>Dinophyceae</taxon>
        <taxon>Suessiales</taxon>
        <taxon>Symbiodiniaceae</taxon>
        <taxon>Cladocopium</taxon>
    </lineage>
</organism>
<gene>
    <name evidence="1" type="ORF">C1SCF055_LOCUS3356</name>
</gene>
<name>A0A9P1BKC7_9DINO</name>
<dbReference type="AlphaFoldDB" id="A0A9P1BKC7"/>
<reference evidence="2 3" key="2">
    <citation type="submission" date="2024-05" db="EMBL/GenBank/DDBJ databases">
        <authorList>
            <person name="Chen Y."/>
            <person name="Shah S."/>
            <person name="Dougan E. K."/>
            <person name="Thang M."/>
            <person name="Chan C."/>
        </authorList>
    </citation>
    <scope>NUCLEOTIDE SEQUENCE [LARGE SCALE GENOMIC DNA]</scope>
</reference>
<evidence type="ECO:0000313" key="1">
    <source>
        <dbReference type="EMBL" id="CAI3974994.1"/>
    </source>
</evidence>
<keyword evidence="3" id="KW-1185">Reference proteome</keyword>
<evidence type="ECO:0000313" key="2">
    <source>
        <dbReference type="EMBL" id="CAL4762306.1"/>
    </source>
</evidence>
<proteinExistence type="predicted"/>
<evidence type="ECO:0000313" key="3">
    <source>
        <dbReference type="Proteomes" id="UP001152797"/>
    </source>
</evidence>
<dbReference type="EMBL" id="CAMXCT020000174">
    <property type="protein sequence ID" value="CAL1128369.1"/>
    <property type="molecule type" value="Genomic_DNA"/>
</dbReference>
<reference evidence="1" key="1">
    <citation type="submission" date="2022-10" db="EMBL/GenBank/DDBJ databases">
        <authorList>
            <person name="Chen Y."/>
            <person name="Dougan E. K."/>
            <person name="Chan C."/>
            <person name="Rhodes N."/>
            <person name="Thang M."/>
        </authorList>
    </citation>
    <scope>NUCLEOTIDE SEQUENCE</scope>
</reference>
<comment type="caution">
    <text evidence="1">The sequence shown here is derived from an EMBL/GenBank/DDBJ whole genome shotgun (WGS) entry which is preliminary data.</text>
</comment>
<dbReference type="EMBL" id="CAMXCT030000174">
    <property type="protein sequence ID" value="CAL4762306.1"/>
    <property type="molecule type" value="Genomic_DNA"/>
</dbReference>
<protein>
    <submittedName>
        <fullName evidence="1">Uncharacterized protein</fullName>
    </submittedName>
</protein>
<sequence>MARFQVPQCQVEQARKFSTCIKDVCNRDRENQTCIVSKNSGNTAGGQVKQENVVVWFLCGPNHKKDDYHCEKDKDHFHVNFTTEHYPQIQFKCAKDAHCNVGLRWQRARKAGEESHFELAPRESGENKDCCNSEYVREDYPLAERLVSRCLGELPKPKMPKKK</sequence>
<accession>A0A9P1BKC7</accession>
<dbReference type="Proteomes" id="UP001152797">
    <property type="component" value="Unassembled WGS sequence"/>
</dbReference>
<dbReference type="EMBL" id="CAMXCT010000174">
    <property type="protein sequence ID" value="CAI3974994.1"/>
    <property type="molecule type" value="Genomic_DNA"/>
</dbReference>